<dbReference type="Proteomes" id="UP000030651">
    <property type="component" value="Unassembled WGS sequence"/>
</dbReference>
<evidence type="ECO:0000259" key="2">
    <source>
        <dbReference type="Pfam" id="PF24809"/>
    </source>
</evidence>
<keyword evidence="4" id="KW-1185">Reference proteome</keyword>
<sequence>MSAKSGNGQDPSLGSTTDYLEPSKQAYESAKIYFLDHLGTDNVARQLVEHSHSISEVLSVVHGAEKHYKAKRGSKAYKWLVRVSEKVGYYGTVLDVLVQHHPEYVSLVWGTFKLLFGAICSHEEQVKQLAKTCAQIGNILENVEIRLSLYTSERLIKSVSELYVNILEFLKHAVAWYAKSRFGRAWTAISRPWELGFRDYVQDIKSASNRIVELVMMSSQADIRALSLKTDQMYQELASNRLQFERMSIMMQQMYSMQTQLQADYSSSMGVIRRMEHNQILSLPMMASLPASGQSMNFCRSIRDRRRQRYYLPAPTIRQFEEWSKGPDSSIIFTLARSAQASQDFMVDSIKLIQEEKRNIVWAMRFERHWEKPLSCIDVLKVLVRQCLQINTEILKNDPFPPTAASFLEAVDERDWLQILNRVVRGLPVLYIALDVTVIRNALGNDGLATVRFLEDLTRTVSSTTIKIILEQSAIDGDYVRRTWDRSLWSVARIDGSEGGKRKPGASSLRRMQIKRRRRR</sequence>
<dbReference type="InParanoid" id="W3XA42"/>
<dbReference type="KEGG" id="pfy:PFICI_04775"/>
<dbReference type="EMBL" id="KI912111">
    <property type="protein sequence ID" value="ETS82899.1"/>
    <property type="molecule type" value="Genomic_DNA"/>
</dbReference>
<feature type="region of interest" description="Disordered" evidence="1">
    <location>
        <begin position="496"/>
        <end position="520"/>
    </location>
</feature>
<proteinExistence type="predicted"/>
<evidence type="ECO:0000313" key="3">
    <source>
        <dbReference type="EMBL" id="ETS82899.1"/>
    </source>
</evidence>
<dbReference type="GeneID" id="19269788"/>
<dbReference type="HOGENOM" id="CLU_035524_0_0_1"/>
<organism evidence="3 4">
    <name type="scientific">Pestalotiopsis fici (strain W106-1 / CGMCC3.15140)</name>
    <dbReference type="NCBI Taxonomy" id="1229662"/>
    <lineage>
        <taxon>Eukaryota</taxon>
        <taxon>Fungi</taxon>
        <taxon>Dikarya</taxon>
        <taxon>Ascomycota</taxon>
        <taxon>Pezizomycotina</taxon>
        <taxon>Sordariomycetes</taxon>
        <taxon>Xylariomycetidae</taxon>
        <taxon>Amphisphaeriales</taxon>
        <taxon>Sporocadaceae</taxon>
        <taxon>Pestalotiopsis</taxon>
    </lineage>
</organism>
<dbReference type="eggNOG" id="ENOG502SEMR">
    <property type="taxonomic scope" value="Eukaryota"/>
</dbReference>
<dbReference type="AlphaFoldDB" id="W3XA42"/>
<gene>
    <name evidence="3" type="ORF">PFICI_04775</name>
</gene>
<evidence type="ECO:0000256" key="1">
    <source>
        <dbReference type="SAM" id="MobiDB-lite"/>
    </source>
</evidence>
<dbReference type="RefSeq" id="XP_007831547.1">
    <property type="nucleotide sequence ID" value="XM_007833356.1"/>
</dbReference>
<evidence type="ECO:0000313" key="4">
    <source>
        <dbReference type="Proteomes" id="UP000030651"/>
    </source>
</evidence>
<dbReference type="STRING" id="1229662.W3XA42"/>
<dbReference type="OMA" id="GAICSHE"/>
<dbReference type="OrthoDB" id="61900at2759"/>
<accession>W3XA42</accession>
<protein>
    <recommendedName>
        <fullName evidence="2">DUF7708 domain-containing protein</fullName>
    </recommendedName>
</protein>
<name>W3XA42_PESFW</name>
<reference evidence="4" key="1">
    <citation type="journal article" date="2015" name="BMC Genomics">
        <title>Genomic and transcriptomic analysis of the endophytic fungus Pestalotiopsis fici reveals its lifestyle and high potential for synthesis of natural products.</title>
        <authorList>
            <person name="Wang X."/>
            <person name="Zhang X."/>
            <person name="Liu L."/>
            <person name="Xiang M."/>
            <person name="Wang W."/>
            <person name="Sun X."/>
            <person name="Che Y."/>
            <person name="Guo L."/>
            <person name="Liu G."/>
            <person name="Guo L."/>
            <person name="Wang C."/>
            <person name="Yin W.B."/>
            <person name="Stadler M."/>
            <person name="Zhang X."/>
            <person name="Liu X."/>
        </authorList>
    </citation>
    <scope>NUCLEOTIDE SEQUENCE [LARGE SCALE GENOMIC DNA]</scope>
    <source>
        <strain evidence="4">W106-1 / CGMCC3.15140</strain>
    </source>
</reference>
<dbReference type="InterPro" id="IPR056125">
    <property type="entry name" value="DUF7708"/>
</dbReference>
<feature type="domain" description="DUF7708" evidence="2">
    <location>
        <begin position="78"/>
        <end position="222"/>
    </location>
</feature>
<dbReference type="Pfam" id="PF24809">
    <property type="entry name" value="DUF7708"/>
    <property type="match status" value="1"/>
</dbReference>